<dbReference type="InterPro" id="IPR006786">
    <property type="entry name" value="Pinin_SDK_MemA"/>
</dbReference>
<reference evidence="12" key="1">
    <citation type="submission" date="2016-04" db="EMBL/GenBank/DDBJ databases">
        <title>Cephalotus genome sequencing.</title>
        <authorList>
            <person name="Fukushima K."/>
            <person name="Hasebe M."/>
            <person name="Fang X."/>
        </authorList>
    </citation>
    <scope>NUCLEOTIDE SEQUENCE [LARGE SCALE GENOMIC DNA]</scope>
    <source>
        <strain evidence="12">cv. St1</strain>
    </source>
</reference>
<evidence type="ECO:0000259" key="10">
    <source>
        <dbReference type="Pfam" id="PF04696"/>
    </source>
</evidence>
<evidence type="ECO:0000256" key="4">
    <source>
        <dbReference type="ARBA" id="ARBA00023015"/>
    </source>
</evidence>
<feature type="domain" description="Pinin/SDK/MemA protein" evidence="10">
    <location>
        <begin position="160"/>
        <end position="287"/>
    </location>
</feature>
<protein>
    <submittedName>
        <fullName evidence="11">Pinin_SDK_memA domain-containing protein</fullName>
    </submittedName>
</protein>
<comment type="similarity">
    <text evidence="2">Belongs to the pinin family.</text>
</comment>
<dbReference type="STRING" id="3775.A0A1Q3BH61"/>
<dbReference type="FunCoup" id="A0A1Q3BH61">
    <property type="interactions" value="485"/>
</dbReference>
<keyword evidence="7" id="KW-0539">Nucleus</keyword>
<sequence length="417" mass="48671">MGSTTTVEKTEEELRKEIDELHRQQREITERLRDPRGLRRGGLPGTGPRNFAANGARQRGFLRPADRNDMEDQPPAKRRLSSAVVKLEDGEIIEEEVKKKDVIVEETVADNQTERKPSFLQHSGWPRRDGHQRALRRDAEALITEHVPRVLPKVEDPSLVNRNKRMLGQLLGTLEKFRKEDVQLSGTEAYMRRSNSLQKAEQRAREESEKLRQQEREQIAEKRRRDLTLRARVAAKAEEKKMELLFLRWSEHYKKLCNFIRTKTEPPIYYLPAKPLDEDPTLLEQRKEKTFLEWKAARREELSEYQKQIGEQYVANVEKDLERWQNARNSRKANNDMNLQETMDKELDTHRLEHGPKTRKIPGGSNNEDEDDVEDINVAEDDMMDDVLDVDDNSRRGDEIVKAEAINTSLHSDNNGQ</sequence>
<evidence type="ECO:0000256" key="8">
    <source>
        <dbReference type="SAM" id="Coils"/>
    </source>
</evidence>
<accession>A0A1Q3BH61</accession>
<organism evidence="11 12">
    <name type="scientific">Cephalotus follicularis</name>
    <name type="common">Albany pitcher plant</name>
    <dbReference type="NCBI Taxonomy" id="3775"/>
    <lineage>
        <taxon>Eukaryota</taxon>
        <taxon>Viridiplantae</taxon>
        <taxon>Streptophyta</taxon>
        <taxon>Embryophyta</taxon>
        <taxon>Tracheophyta</taxon>
        <taxon>Spermatophyta</taxon>
        <taxon>Magnoliopsida</taxon>
        <taxon>eudicotyledons</taxon>
        <taxon>Gunneridae</taxon>
        <taxon>Pentapetalae</taxon>
        <taxon>rosids</taxon>
        <taxon>fabids</taxon>
        <taxon>Oxalidales</taxon>
        <taxon>Cephalotaceae</taxon>
        <taxon>Cephalotus</taxon>
    </lineage>
</organism>
<evidence type="ECO:0000256" key="5">
    <source>
        <dbReference type="ARBA" id="ARBA00023163"/>
    </source>
</evidence>
<feature type="region of interest" description="Disordered" evidence="9">
    <location>
        <begin position="349"/>
        <end position="396"/>
    </location>
</feature>
<name>A0A1Q3BH61_CEPFO</name>
<gene>
    <name evidence="11" type="ORF">CFOL_v3_10872</name>
</gene>
<dbReference type="PANTHER" id="PTHR12707:SF0">
    <property type="entry name" value="PININ"/>
    <property type="match status" value="1"/>
</dbReference>
<keyword evidence="12" id="KW-1185">Reference proteome</keyword>
<keyword evidence="3" id="KW-0507">mRNA processing</keyword>
<evidence type="ECO:0000256" key="2">
    <source>
        <dbReference type="ARBA" id="ARBA00010386"/>
    </source>
</evidence>
<comment type="caution">
    <text evidence="11">The sequence shown here is derived from an EMBL/GenBank/DDBJ whole genome shotgun (WGS) entry which is preliminary data.</text>
</comment>
<feature type="compositionally biased region" description="Basic and acidic residues" evidence="9">
    <location>
        <begin position="8"/>
        <end position="37"/>
    </location>
</feature>
<dbReference type="EMBL" id="BDDD01000541">
    <property type="protein sequence ID" value="GAV67366.1"/>
    <property type="molecule type" value="Genomic_DNA"/>
</dbReference>
<feature type="compositionally biased region" description="Acidic residues" evidence="9">
    <location>
        <begin position="367"/>
        <end position="391"/>
    </location>
</feature>
<dbReference type="AlphaFoldDB" id="A0A1Q3BH61"/>
<evidence type="ECO:0000256" key="7">
    <source>
        <dbReference type="ARBA" id="ARBA00023242"/>
    </source>
</evidence>
<dbReference type="Pfam" id="PF04696">
    <property type="entry name" value="Pinin_SDK_memA"/>
    <property type="match status" value="1"/>
</dbReference>
<proteinExistence type="inferred from homology"/>
<evidence type="ECO:0000256" key="1">
    <source>
        <dbReference type="ARBA" id="ARBA00004123"/>
    </source>
</evidence>
<comment type="subcellular location">
    <subcellularLocation>
        <location evidence="1">Nucleus</location>
    </subcellularLocation>
</comment>
<feature type="region of interest" description="Disordered" evidence="9">
    <location>
        <begin position="1"/>
        <end position="78"/>
    </location>
</feature>
<dbReference type="InParanoid" id="A0A1Q3BH61"/>
<evidence type="ECO:0000256" key="6">
    <source>
        <dbReference type="ARBA" id="ARBA00023187"/>
    </source>
</evidence>
<evidence type="ECO:0000313" key="12">
    <source>
        <dbReference type="Proteomes" id="UP000187406"/>
    </source>
</evidence>
<dbReference type="GO" id="GO:0008380">
    <property type="term" value="P:RNA splicing"/>
    <property type="evidence" value="ECO:0007669"/>
    <property type="project" value="UniProtKB-KW"/>
</dbReference>
<dbReference type="InterPro" id="IPR039853">
    <property type="entry name" value="Pinin"/>
</dbReference>
<evidence type="ECO:0000256" key="9">
    <source>
        <dbReference type="SAM" id="MobiDB-lite"/>
    </source>
</evidence>
<dbReference type="PANTHER" id="PTHR12707">
    <property type="entry name" value="PINN"/>
    <property type="match status" value="1"/>
</dbReference>
<keyword evidence="8" id="KW-0175">Coiled coil</keyword>
<evidence type="ECO:0000313" key="11">
    <source>
        <dbReference type="EMBL" id="GAV67366.1"/>
    </source>
</evidence>
<feature type="coiled-coil region" evidence="8">
    <location>
        <begin position="194"/>
        <end position="225"/>
    </location>
</feature>
<evidence type="ECO:0000256" key="3">
    <source>
        <dbReference type="ARBA" id="ARBA00022664"/>
    </source>
</evidence>
<keyword evidence="6" id="KW-0508">mRNA splicing</keyword>
<keyword evidence="4" id="KW-0805">Transcription regulation</keyword>
<dbReference type="GO" id="GO:0006397">
    <property type="term" value="P:mRNA processing"/>
    <property type="evidence" value="ECO:0007669"/>
    <property type="project" value="UniProtKB-KW"/>
</dbReference>
<dbReference type="GO" id="GO:0071013">
    <property type="term" value="C:catalytic step 2 spliceosome"/>
    <property type="evidence" value="ECO:0007669"/>
    <property type="project" value="TreeGrafter"/>
</dbReference>
<dbReference type="Proteomes" id="UP000187406">
    <property type="component" value="Unassembled WGS sequence"/>
</dbReference>
<keyword evidence="5" id="KW-0804">Transcription</keyword>
<dbReference type="OrthoDB" id="330772at2759"/>